<evidence type="ECO:0000256" key="7">
    <source>
        <dbReference type="ARBA" id="ARBA00022840"/>
    </source>
</evidence>
<name>A0A6M6JQX1_9PSEU</name>
<dbReference type="GO" id="GO:0000155">
    <property type="term" value="F:phosphorelay sensor kinase activity"/>
    <property type="evidence" value="ECO:0007669"/>
    <property type="project" value="InterPro"/>
</dbReference>
<comment type="catalytic activity">
    <reaction evidence="1">
        <text>ATP + protein L-histidine = ADP + protein N-phospho-L-histidine.</text>
        <dbReference type="EC" id="2.7.13.3"/>
    </reaction>
</comment>
<evidence type="ECO:0000313" key="11">
    <source>
        <dbReference type="EMBL" id="QJY49032.1"/>
    </source>
</evidence>
<gene>
    <name evidence="11" type="ORF">HOP40_27330</name>
</gene>
<feature type="transmembrane region" description="Helical" evidence="9">
    <location>
        <begin position="44"/>
        <end position="60"/>
    </location>
</feature>
<dbReference type="EC" id="2.7.13.3" evidence="2"/>
<evidence type="ECO:0000256" key="3">
    <source>
        <dbReference type="ARBA" id="ARBA00022553"/>
    </source>
</evidence>
<dbReference type="Pfam" id="PF07730">
    <property type="entry name" value="HisKA_3"/>
    <property type="match status" value="1"/>
</dbReference>
<evidence type="ECO:0000259" key="10">
    <source>
        <dbReference type="PROSITE" id="PS50109"/>
    </source>
</evidence>
<dbReference type="PROSITE" id="PS50109">
    <property type="entry name" value="HIS_KIN"/>
    <property type="match status" value="1"/>
</dbReference>
<proteinExistence type="predicted"/>
<evidence type="ECO:0000256" key="9">
    <source>
        <dbReference type="SAM" id="Phobius"/>
    </source>
</evidence>
<evidence type="ECO:0000256" key="5">
    <source>
        <dbReference type="ARBA" id="ARBA00022741"/>
    </source>
</evidence>
<dbReference type="Proteomes" id="UP000505377">
    <property type="component" value="Chromosome"/>
</dbReference>
<evidence type="ECO:0000256" key="6">
    <source>
        <dbReference type="ARBA" id="ARBA00022777"/>
    </source>
</evidence>
<dbReference type="InterPro" id="IPR011712">
    <property type="entry name" value="Sig_transdc_His_kin_sub3_dim/P"/>
</dbReference>
<dbReference type="Gene3D" id="3.30.565.10">
    <property type="entry name" value="Histidine kinase-like ATPase, C-terminal domain"/>
    <property type="match status" value="1"/>
</dbReference>
<evidence type="ECO:0000256" key="2">
    <source>
        <dbReference type="ARBA" id="ARBA00012438"/>
    </source>
</evidence>
<dbReference type="GO" id="GO:0005524">
    <property type="term" value="F:ATP binding"/>
    <property type="evidence" value="ECO:0007669"/>
    <property type="project" value="UniProtKB-KW"/>
</dbReference>
<protein>
    <recommendedName>
        <fullName evidence="2">histidine kinase</fullName>
        <ecNumber evidence="2">2.7.13.3</ecNumber>
    </recommendedName>
</protein>
<keyword evidence="6" id="KW-0418">Kinase</keyword>
<feature type="domain" description="Histidine kinase" evidence="10">
    <location>
        <begin position="331"/>
        <end position="412"/>
    </location>
</feature>
<feature type="transmembrane region" description="Helical" evidence="9">
    <location>
        <begin position="12"/>
        <end position="38"/>
    </location>
</feature>
<dbReference type="CDD" id="cd16917">
    <property type="entry name" value="HATPase_UhpB-NarQ-NarX-like"/>
    <property type="match status" value="1"/>
</dbReference>
<evidence type="ECO:0000256" key="4">
    <source>
        <dbReference type="ARBA" id="ARBA00022679"/>
    </source>
</evidence>
<keyword evidence="9" id="KW-1133">Transmembrane helix</keyword>
<dbReference type="Gene3D" id="1.20.5.1930">
    <property type="match status" value="1"/>
</dbReference>
<dbReference type="PANTHER" id="PTHR24421">
    <property type="entry name" value="NITRATE/NITRITE SENSOR PROTEIN NARX-RELATED"/>
    <property type="match status" value="1"/>
</dbReference>
<dbReference type="KEGG" id="pbro:HOP40_27330"/>
<dbReference type="EMBL" id="CP053564">
    <property type="protein sequence ID" value="QJY49032.1"/>
    <property type="molecule type" value="Genomic_DNA"/>
</dbReference>
<sequence>MELGGSPGPRLLELAGTAVFVGAVYVLVVLGGGALLRIERPDTSLAILATAIVAVTLEPVQRSLRRRLETSPYDRLAAFGAEMAGAVATEQVAPRMARLLAEATGARRVEVWLVDDDGEAPAAAWPVDADPVDRSAPGVRVHDVVDAGELLGRIVRDQGAGGGLSPVEQRLVTDLISEAGLAVRSVGLTARLRRRIEESRERTEQLRASRQRVVAAADIARTRIERDIHDGAQQHLVALAVRLRLARTVAGRDPRRAAELIAQTQDAASAALVTLGELSQGIHPRVLAESGVAAAVRAATATSPTPVHVTDTTTRRAPADVEVAAYFSCLEAVQNAVKHAHATTVSVALAETAHELTFSVDDDGCGFAVTRAAAGSGLEHMRDRVETAGGSLTVTGVPGGGTRVTGRLPAPSRAPG</sequence>
<keyword evidence="9" id="KW-0812">Transmembrane</keyword>
<accession>A0A6M6JQX1</accession>
<dbReference type="AlphaFoldDB" id="A0A6M6JQX1"/>
<organism evidence="11 12">
    <name type="scientific">Pseudonocardia broussonetiae</name>
    <dbReference type="NCBI Taxonomy" id="2736640"/>
    <lineage>
        <taxon>Bacteria</taxon>
        <taxon>Bacillati</taxon>
        <taxon>Actinomycetota</taxon>
        <taxon>Actinomycetes</taxon>
        <taxon>Pseudonocardiales</taxon>
        <taxon>Pseudonocardiaceae</taxon>
        <taxon>Pseudonocardia</taxon>
    </lineage>
</organism>
<dbReference type="SMART" id="SM00387">
    <property type="entry name" value="HATPase_c"/>
    <property type="match status" value="1"/>
</dbReference>
<dbReference type="GO" id="GO:0046983">
    <property type="term" value="F:protein dimerization activity"/>
    <property type="evidence" value="ECO:0007669"/>
    <property type="project" value="InterPro"/>
</dbReference>
<evidence type="ECO:0000256" key="1">
    <source>
        <dbReference type="ARBA" id="ARBA00000085"/>
    </source>
</evidence>
<dbReference type="InterPro" id="IPR050482">
    <property type="entry name" value="Sensor_HK_TwoCompSys"/>
</dbReference>
<dbReference type="InterPro" id="IPR036890">
    <property type="entry name" value="HATPase_C_sf"/>
</dbReference>
<keyword evidence="5" id="KW-0547">Nucleotide-binding</keyword>
<evidence type="ECO:0000256" key="8">
    <source>
        <dbReference type="ARBA" id="ARBA00023012"/>
    </source>
</evidence>
<keyword evidence="7" id="KW-0067">ATP-binding</keyword>
<dbReference type="GO" id="GO:0016020">
    <property type="term" value="C:membrane"/>
    <property type="evidence" value="ECO:0007669"/>
    <property type="project" value="InterPro"/>
</dbReference>
<evidence type="ECO:0000313" key="12">
    <source>
        <dbReference type="Proteomes" id="UP000505377"/>
    </source>
</evidence>
<keyword evidence="8" id="KW-0902">Two-component regulatory system</keyword>
<dbReference type="RefSeq" id="WP_172163899.1">
    <property type="nucleotide sequence ID" value="NZ_CP053564.1"/>
</dbReference>
<reference evidence="11 12" key="1">
    <citation type="submission" date="2020-05" db="EMBL/GenBank/DDBJ databases">
        <authorList>
            <person name="Mo P."/>
        </authorList>
    </citation>
    <scope>NUCLEOTIDE SEQUENCE [LARGE SCALE GENOMIC DNA]</scope>
    <source>
        <strain evidence="11 12">Gen01</strain>
    </source>
</reference>
<dbReference type="PANTHER" id="PTHR24421:SF10">
    <property type="entry name" value="NITRATE_NITRITE SENSOR PROTEIN NARQ"/>
    <property type="match status" value="1"/>
</dbReference>
<keyword evidence="12" id="KW-1185">Reference proteome</keyword>
<dbReference type="SUPFAM" id="SSF55874">
    <property type="entry name" value="ATPase domain of HSP90 chaperone/DNA topoisomerase II/histidine kinase"/>
    <property type="match status" value="1"/>
</dbReference>
<dbReference type="InterPro" id="IPR005467">
    <property type="entry name" value="His_kinase_dom"/>
</dbReference>
<dbReference type="Pfam" id="PF02518">
    <property type="entry name" value="HATPase_c"/>
    <property type="match status" value="1"/>
</dbReference>
<dbReference type="InterPro" id="IPR003594">
    <property type="entry name" value="HATPase_dom"/>
</dbReference>
<keyword evidence="3" id="KW-0597">Phosphoprotein</keyword>
<keyword evidence="9" id="KW-0472">Membrane</keyword>
<keyword evidence="4" id="KW-0808">Transferase</keyword>